<dbReference type="PANTHER" id="PTHR36788:SF2">
    <property type="entry name" value="DEFENSIN-LIKE PROTEIN 183"/>
    <property type="match status" value="1"/>
</dbReference>
<reference evidence="10" key="1">
    <citation type="journal article" date="2021" name="Front. Plant Sci.">
        <title>Chromosome-Scale Genome Assembly for Chinese Sour Jujube and Insights Into Its Genome Evolution and Domestication Signature.</title>
        <authorList>
            <person name="Shen L.-Y."/>
            <person name="Luo H."/>
            <person name="Wang X.-L."/>
            <person name="Wang X.-M."/>
            <person name="Qiu X.-J."/>
            <person name="Liu H."/>
            <person name="Zhou S.-S."/>
            <person name="Jia K.-H."/>
            <person name="Nie S."/>
            <person name="Bao Y.-T."/>
            <person name="Zhang R.-G."/>
            <person name="Yun Q.-Z."/>
            <person name="Chai Y.-H."/>
            <person name="Lu J.-Y."/>
            <person name="Li Y."/>
            <person name="Zhao S.-W."/>
            <person name="Mao J.-F."/>
            <person name="Jia S.-G."/>
            <person name="Mao Y.-M."/>
        </authorList>
    </citation>
    <scope>NUCLEOTIDE SEQUENCE</scope>
    <source>
        <strain evidence="10">AT0</strain>
        <tissue evidence="10">Leaf</tissue>
    </source>
</reference>
<evidence type="ECO:0000256" key="3">
    <source>
        <dbReference type="ARBA" id="ARBA00022525"/>
    </source>
</evidence>
<comment type="subcellular location">
    <subcellularLocation>
        <location evidence="1 9">Secreted</location>
    </subcellularLocation>
</comment>
<sequence length="199" mass="21206">MVAKPSISRILLILIVLTPAAVLMAIGGDQQGKDRQEPSPPILLPVMPNEMCRSKMRKCSDDCGTKCCNAVCAAAHRGGFGFCYGRGPSVYGDCLCMWLPPCNTLPAGLKAIGDPQGEDRQEPSTPMSLALRQAGLPVMPNEMCRSDMQKCSEDCGTECCNSKCAAAHTGGFGFCYSGGGPDIYSECLCMWPPPCQPPF</sequence>
<comment type="caution">
    <text evidence="10">The sequence shown here is derived from an EMBL/GenBank/DDBJ whole genome shotgun (WGS) entry which is preliminary data.</text>
</comment>
<dbReference type="GO" id="GO:0005576">
    <property type="term" value="C:extracellular region"/>
    <property type="evidence" value="ECO:0007669"/>
    <property type="project" value="UniProtKB-SubCell"/>
</dbReference>
<keyword evidence="6 9" id="KW-0732">Signal</keyword>
<dbReference type="EMBL" id="JAEACU010000001">
    <property type="protein sequence ID" value="KAH7544698.1"/>
    <property type="molecule type" value="Genomic_DNA"/>
</dbReference>
<dbReference type="GO" id="GO:0050832">
    <property type="term" value="P:defense response to fungus"/>
    <property type="evidence" value="ECO:0007669"/>
    <property type="project" value="UniProtKB-UniRule"/>
</dbReference>
<dbReference type="PANTHER" id="PTHR36788">
    <property type="entry name" value="DEFENSIN-LIKE PROTEIN 183"/>
    <property type="match status" value="1"/>
</dbReference>
<evidence type="ECO:0000256" key="8">
    <source>
        <dbReference type="ARBA" id="ARBA00023157"/>
    </source>
</evidence>
<feature type="signal peptide" evidence="9">
    <location>
        <begin position="1"/>
        <end position="25"/>
    </location>
</feature>
<keyword evidence="5 9" id="KW-0295">Fungicide</keyword>
<protein>
    <recommendedName>
        <fullName evidence="9">Defensin-like protein</fullName>
    </recommendedName>
</protein>
<keyword evidence="8" id="KW-1015">Disulfide bond</keyword>
<feature type="chain" id="PRO_5038162354" description="Defensin-like protein" evidence="9">
    <location>
        <begin position="26"/>
        <end position="199"/>
    </location>
</feature>
<evidence type="ECO:0000256" key="9">
    <source>
        <dbReference type="RuleBase" id="RU367109"/>
    </source>
</evidence>
<keyword evidence="4 9" id="KW-0929">Antimicrobial</keyword>
<evidence type="ECO:0000256" key="5">
    <source>
        <dbReference type="ARBA" id="ARBA00022577"/>
    </source>
</evidence>
<evidence type="ECO:0000256" key="1">
    <source>
        <dbReference type="ARBA" id="ARBA00004613"/>
    </source>
</evidence>
<keyword evidence="3 9" id="KW-0964">Secreted</keyword>
<evidence type="ECO:0000256" key="7">
    <source>
        <dbReference type="ARBA" id="ARBA00022821"/>
    </source>
</evidence>
<gene>
    <name evidence="10" type="ORF">FEM48_Zijuj01G0013300</name>
</gene>
<evidence type="ECO:0000256" key="2">
    <source>
        <dbReference type="ARBA" id="ARBA00006722"/>
    </source>
</evidence>
<organism evidence="10 11">
    <name type="scientific">Ziziphus jujuba var. spinosa</name>
    <dbReference type="NCBI Taxonomy" id="714518"/>
    <lineage>
        <taxon>Eukaryota</taxon>
        <taxon>Viridiplantae</taxon>
        <taxon>Streptophyta</taxon>
        <taxon>Embryophyta</taxon>
        <taxon>Tracheophyta</taxon>
        <taxon>Spermatophyta</taxon>
        <taxon>Magnoliopsida</taxon>
        <taxon>eudicotyledons</taxon>
        <taxon>Gunneridae</taxon>
        <taxon>Pentapetalae</taxon>
        <taxon>rosids</taxon>
        <taxon>fabids</taxon>
        <taxon>Rosales</taxon>
        <taxon>Rhamnaceae</taxon>
        <taxon>Paliureae</taxon>
        <taxon>Ziziphus</taxon>
    </lineage>
</organism>
<proteinExistence type="inferred from homology"/>
<dbReference type="Proteomes" id="UP000813462">
    <property type="component" value="Unassembled WGS sequence"/>
</dbReference>
<dbReference type="InterPro" id="IPR039641">
    <property type="entry name" value="LCR"/>
</dbReference>
<keyword evidence="7 9" id="KW-0611">Plant defense</keyword>
<evidence type="ECO:0000256" key="6">
    <source>
        <dbReference type="ARBA" id="ARBA00022729"/>
    </source>
</evidence>
<evidence type="ECO:0000313" key="11">
    <source>
        <dbReference type="Proteomes" id="UP000813462"/>
    </source>
</evidence>
<evidence type="ECO:0000313" key="10">
    <source>
        <dbReference type="EMBL" id="KAH7544698.1"/>
    </source>
</evidence>
<evidence type="ECO:0000256" key="4">
    <source>
        <dbReference type="ARBA" id="ARBA00022529"/>
    </source>
</evidence>
<accession>A0A978VYB4</accession>
<comment type="similarity">
    <text evidence="2 9">Belongs to the DEFL family.</text>
</comment>
<dbReference type="AlphaFoldDB" id="A0A978VYB4"/>
<dbReference type="GO" id="GO:0031640">
    <property type="term" value="P:killing of cells of another organism"/>
    <property type="evidence" value="ECO:0007669"/>
    <property type="project" value="UniProtKB-UniRule"/>
</dbReference>
<name>A0A978VYB4_ZIZJJ</name>